<dbReference type="Pfam" id="PF00873">
    <property type="entry name" value="ACR_tran"/>
    <property type="match status" value="1"/>
</dbReference>
<dbReference type="STRING" id="1703345.A3860_34655"/>
<feature type="transmembrane region" description="Helical" evidence="1">
    <location>
        <begin position="519"/>
        <end position="539"/>
    </location>
</feature>
<dbReference type="PRINTS" id="PR00702">
    <property type="entry name" value="ACRIFLAVINRP"/>
</dbReference>
<dbReference type="Gene3D" id="3.30.70.1440">
    <property type="entry name" value="Multidrug efflux transporter AcrB pore domain"/>
    <property type="match status" value="1"/>
</dbReference>
<dbReference type="SUPFAM" id="SSF82693">
    <property type="entry name" value="Multidrug efflux transporter AcrB pore domain, PN1, PN2, PC1 and PC2 subdomains"/>
    <property type="match status" value="2"/>
</dbReference>
<organism evidence="2 3">
    <name type="scientific">Niastella vici</name>
    <dbReference type="NCBI Taxonomy" id="1703345"/>
    <lineage>
        <taxon>Bacteria</taxon>
        <taxon>Pseudomonadati</taxon>
        <taxon>Bacteroidota</taxon>
        <taxon>Chitinophagia</taxon>
        <taxon>Chitinophagales</taxon>
        <taxon>Chitinophagaceae</taxon>
        <taxon>Niastella</taxon>
    </lineage>
</organism>
<reference evidence="2 3" key="1">
    <citation type="submission" date="2016-03" db="EMBL/GenBank/DDBJ databases">
        <title>Niastella vici sp. nov., isolated from farmland soil.</title>
        <authorList>
            <person name="Chen L."/>
            <person name="Wang D."/>
            <person name="Yang S."/>
            <person name="Wang G."/>
        </authorList>
    </citation>
    <scope>NUCLEOTIDE SEQUENCE [LARGE SCALE GENOMIC DNA]</scope>
    <source>
        <strain evidence="2 3">DJ57</strain>
    </source>
</reference>
<evidence type="ECO:0000256" key="1">
    <source>
        <dbReference type="SAM" id="Phobius"/>
    </source>
</evidence>
<accession>A0A1V9FNY1</accession>
<dbReference type="InterPro" id="IPR001036">
    <property type="entry name" value="Acrflvin-R"/>
</dbReference>
<feature type="transmembrane region" description="Helical" evidence="1">
    <location>
        <begin position="463"/>
        <end position="485"/>
    </location>
</feature>
<dbReference type="Gene3D" id="1.20.1640.10">
    <property type="entry name" value="Multidrug efflux transporter AcrB transmembrane domain"/>
    <property type="match status" value="2"/>
</dbReference>
<dbReference type="EMBL" id="LVYD01000066">
    <property type="protein sequence ID" value="OQP60074.1"/>
    <property type="molecule type" value="Genomic_DNA"/>
</dbReference>
<dbReference type="AlphaFoldDB" id="A0A1V9FNY1"/>
<evidence type="ECO:0000313" key="2">
    <source>
        <dbReference type="EMBL" id="OQP60074.1"/>
    </source>
</evidence>
<feature type="transmembrane region" description="Helical" evidence="1">
    <location>
        <begin position="386"/>
        <end position="410"/>
    </location>
</feature>
<feature type="transmembrane region" description="Helical" evidence="1">
    <location>
        <begin position="12"/>
        <end position="30"/>
    </location>
</feature>
<feature type="transmembrane region" description="Helical" evidence="1">
    <location>
        <begin position="966"/>
        <end position="985"/>
    </location>
</feature>
<dbReference type="InterPro" id="IPR027463">
    <property type="entry name" value="AcrB_DN_DC_subdom"/>
</dbReference>
<dbReference type="Gene3D" id="3.30.70.1320">
    <property type="entry name" value="Multidrug efflux transporter AcrB pore domain like"/>
    <property type="match status" value="1"/>
</dbReference>
<keyword evidence="1" id="KW-1133">Transmembrane helix</keyword>
<gene>
    <name evidence="2" type="ORF">A3860_34655</name>
</gene>
<dbReference type="SUPFAM" id="SSF82866">
    <property type="entry name" value="Multidrug efflux transporter AcrB transmembrane domain"/>
    <property type="match status" value="2"/>
</dbReference>
<feature type="transmembrane region" description="Helical" evidence="1">
    <location>
        <begin position="895"/>
        <end position="915"/>
    </location>
</feature>
<feature type="transmembrane region" description="Helical" evidence="1">
    <location>
        <begin position="869"/>
        <end position="888"/>
    </location>
</feature>
<dbReference type="OrthoDB" id="9758234at2"/>
<feature type="transmembrane region" description="Helical" evidence="1">
    <location>
        <begin position="997"/>
        <end position="1023"/>
    </location>
</feature>
<evidence type="ECO:0000313" key="3">
    <source>
        <dbReference type="Proteomes" id="UP000192796"/>
    </source>
</evidence>
<dbReference type="Gene3D" id="3.30.70.1430">
    <property type="entry name" value="Multidrug efflux transporter AcrB pore domain"/>
    <property type="match status" value="2"/>
</dbReference>
<dbReference type="GO" id="GO:0042910">
    <property type="term" value="F:xenobiotic transmembrane transporter activity"/>
    <property type="evidence" value="ECO:0007669"/>
    <property type="project" value="TreeGrafter"/>
</dbReference>
<keyword evidence="3" id="KW-1185">Reference proteome</keyword>
<protein>
    <submittedName>
        <fullName evidence="2">Acriflavin resistance protein</fullName>
    </submittedName>
</protein>
<sequence length="1048" mass="113595">MIRLIQFALRRPVTILVLVAGILLFSILAIRKSAIDIFPAVNAPTIYVAQTYGGLSPQQMEGFITSYYEYHFLYITGIKAVESKSIQGLSLIKLQFHEGTNMANAMAEVISYVNRSRSFMPPGTLPPFVMRYDAGSIPVGQLVFSSESRSLNEISDLALFKVRPMFAALEGVSAPPPFGGNQRTIVIKADPERLRSYNITADEVAIAIARNNPILPAGNIRANDKAIITGSNSVVDNFKELENVTVKASNGTPVLVRDLATVDNGADITTGYALINGKRSVYIPVTKRADASTWDVVQSVKKALPDMQAAIPDDIKVSYEFDQSGYVINSLKSLLFEGLLGALLTGLMVLLFLRDLRSAAIVIITIPLALLTSVACLYLTGQTINIMTLGGLALAIGILVDESTVTIENIHHHLELGKPRARAIWDACQEIAVPKLLILLSVLAVFVPSLFMSGVPRSMFLPLSMSVGFAMIASFLLSQTFVPVLSNWLMKKGVPANNKDGLARLKQRLSGDIKRSRRAAWLLVPAAVILLFFIAYLGYKNAGTEIFPKVDACQMQVRLRMPSGTRIERTEDATKKTLQLIADAAGKDNVAITSSFVGLQPPTFAINPIFLFTSGPHEAVIKVNLNKGSGVSIENLKEQLRASVAKNIPGVAISFEPADLVDQVMSLGASNPVEVVVQGKNLAQSREIADKLNQSLSHVSYLRDLQIAQALDYPSIQINYDRIRVGQMGLTVEQAGKSVVEGTSSSRLTQPVYWLDKASGNAYQVQVEYPQFVMNSPEQVDQIPVGKSGDKLVYLRDIAEWKKGSTVGEYDRINQQRFITLTANVHKQDLGQAVKEVNAAIKKLGTLPLGVKVYLRGQSEVLEQINSELSTGLLLAVLVIGLTLAAYFQSFKLSLTVLAVLPGVLAGSMLLLWVTGNTMNIQSFMGCIMAVGVAVANAILLVSNAEQLRLQQNTGMFGAQAAVNRFRPIVMTSVAMIAGMIPMSLGLGDTGKQTAPLGIAVIGGLLFSTFISLWLVPLVYELLMGNKAVTSRSLDPNDETSAYFDKNI</sequence>
<proteinExistence type="predicted"/>
<feature type="transmembrane region" description="Helical" evidence="1">
    <location>
        <begin position="360"/>
        <end position="380"/>
    </location>
</feature>
<dbReference type="PANTHER" id="PTHR32063">
    <property type="match status" value="1"/>
</dbReference>
<dbReference type="PANTHER" id="PTHR32063:SF8">
    <property type="entry name" value="CATION EFFLUX PROTEIN"/>
    <property type="match status" value="1"/>
</dbReference>
<dbReference type="Gene3D" id="3.30.2090.10">
    <property type="entry name" value="Multidrug efflux transporter AcrB TolC docking domain, DN and DC subdomains"/>
    <property type="match status" value="2"/>
</dbReference>
<dbReference type="SUPFAM" id="SSF82714">
    <property type="entry name" value="Multidrug efflux transporter AcrB TolC docking domain, DN and DC subdomains"/>
    <property type="match status" value="2"/>
</dbReference>
<comment type="caution">
    <text evidence="2">The sequence shown here is derived from an EMBL/GenBank/DDBJ whole genome shotgun (WGS) entry which is preliminary data.</text>
</comment>
<name>A0A1V9FNY1_9BACT</name>
<feature type="transmembrane region" description="Helical" evidence="1">
    <location>
        <begin position="431"/>
        <end position="451"/>
    </location>
</feature>
<keyword evidence="1" id="KW-0472">Membrane</keyword>
<feature type="transmembrane region" description="Helical" evidence="1">
    <location>
        <begin position="921"/>
        <end position="945"/>
    </location>
</feature>
<dbReference type="GO" id="GO:0005886">
    <property type="term" value="C:plasma membrane"/>
    <property type="evidence" value="ECO:0007669"/>
    <property type="project" value="TreeGrafter"/>
</dbReference>
<dbReference type="RefSeq" id="WP_081153572.1">
    <property type="nucleotide sequence ID" value="NZ_LVYD01000066.1"/>
</dbReference>
<dbReference type="Proteomes" id="UP000192796">
    <property type="component" value="Unassembled WGS sequence"/>
</dbReference>
<feature type="transmembrane region" description="Helical" evidence="1">
    <location>
        <begin position="334"/>
        <end position="353"/>
    </location>
</feature>
<keyword evidence="1" id="KW-0812">Transmembrane</keyword>